<dbReference type="InterPro" id="IPR029058">
    <property type="entry name" value="AB_hydrolase_fold"/>
</dbReference>
<dbReference type="AlphaFoldDB" id="A0A319CUG3"/>
<dbReference type="PANTHER" id="PTHR48081:SF3">
    <property type="entry name" value="ALPHA_BETA HYDROLASE FOLD-3 DOMAIN-CONTAINING PROTEIN"/>
    <property type="match status" value="1"/>
</dbReference>
<organism evidence="3 4">
    <name type="scientific">Aspergillus ellipticus CBS 707.79</name>
    <dbReference type="NCBI Taxonomy" id="1448320"/>
    <lineage>
        <taxon>Eukaryota</taxon>
        <taxon>Fungi</taxon>
        <taxon>Dikarya</taxon>
        <taxon>Ascomycota</taxon>
        <taxon>Pezizomycotina</taxon>
        <taxon>Eurotiomycetes</taxon>
        <taxon>Eurotiomycetidae</taxon>
        <taxon>Eurotiales</taxon>
        <taxon>Aspergillaceae</taxon>
        <taxon>Aspergillus</taxon>
        <taxon>Aspergillus subgen. Circumdati</taxon>
    </lineage>
</organism>
<evidence type="ECO:0000256" key="1">
    <source>
        <dbReference type="ARBA" id="ARBA00022801"/>
    </source>
</evidence>
<dbReference type="Pfam" id="PF07859">
    <property type="entry name" value="Abhydrolase_3"/>
    <property type="match status" value="1"/>
</dbReference>
<keyword evidence="1 3" id="KW-0378">Hydrolase</keyword>
<dbReference type="GO" id="GO:0016787">
    <property type="term" value="F:hydrolase activity"/>
    <property type="evidence" value="ECO:0007669"/>
    <property type="project" value="UniProtKB-KW"/>
</dbReference>
<dbReference type="Proteomes" id="UP000247810">
    <property type="component" value="Unassembled WGS sequence"/>
</dbReference>
<dbReference type="VEuPathDB" id="FungiDB:BO71DRAFT_445025"/>
<dbReference type="Gene3D" id="3.40.50.1820">
    <property type="entry name" value="alpha/beta hydrolase"/>
    <property type="match status" value="1"/>
</dbReference>
<dbReference type="InterPro" id="IPR050300">
    <property type="entry name" value="GDXG_lipolytic_enzyme"/>
</dbReference>
<protein>
    <submittedName>
        <fullName evidence="3">Alpha/beta-hydrolase</fullName>
    </submittedName>
</protein>
<gene>
    <name evidence="3" type="ORF">BO71DRAFT_445025</name>
</gene>
<name>A0A319CUG3_9EURO</name>
<dbReference type="OrthoDB" id="19653at2759"/>
<feature type="domain" description="Alpha/beta hydrolase fold-3" evidence="2">
    <location>
        <begin position="27"/>
        <end position="111"/>
    </location>
</feature>
<reference evidence="3 4" key="1">
    <citation type="submission" date="2018-02" db="EMBL/GenBank/DDBJ databases">
        <title>The genomes of Aspergillus section Nigri reveals drivers in fungal speciation.</title>
        <authorList>
            <consortium name="DOE Joint Genome Institute"/>
            <person name="Vesth T.C."/>
            <person name="Nybo J."/>
            <person name="Theobald S."/>
            <person name="Brandl J."/>
            <person name="Frisvad J.C."/>
            <person name="Nielsen K.F."/>
            <person name="Lyhne E.K."/>
            <person name="Kogle M.E."/>
            <person name="Kuo A."/>
            <person name="Riley R."/>
            <person name="Clum A."/>
            <person name="Nolan M."/>
            <person name="Lipzen A."/>
            <person name="Salamov A."/>
            <person name="Henrissat B."/>
            <person name="Wiebenga A."/>
            <person name="De vries R.P."/>
            <person name="Grigoriev I.V."/>
            <person name="Mortensen U.H."/>
            <person name="Andersen M.R."/>
            <person name="Baker S.E."/>
        </authorList>
    </citation>
    <scope>NUCLEOTIDE SEQUENCE [LARGE SCALE GENOMIC DNA]</scope>
    <source>
        <strain evidence="3 4">CBS 707.79</strain>
    </source>
</reference>
<dbReference type="SUPFAM" id="SSF53474">
    <property type="entry name" value="alpha/beta-Hydrolases"/>
    <property type="match status" value="1"/>
</dbReference>
<dbReference type="InterPro" id="IPR013094">
    <property type="entry name" value="AB_hydrolase_3"/>
</dbReference>
<proteinExistence type="predicted"/>
<dbReference type="EMBL" id="KZ826066">
    <property type="protein sequence ID" value="PYH88794.1"/>
    <property type="molecule type" value="Genomic_DNA"/>
</dbReference>
<evidence type="ECO:0000259" key="2">
    <source>
        <dbReference type="Pfam" id="PF07859"/>
    </source>
</evidence>
<accession>A0A319CUG3</accession>
<sequence length="272" mass="30339">MWMHYSGLVFENRHAVGTRMFHSGPRRGYIVVNLDYRLAPQTKIDEIYEDVEDCAHWVRTTLPLKLGENVVDTSRLILGGGSCGAQLALTAGLYMDPPPRAIISLYALSDPTDPGRTALIPFSEVADYLGPWAPSESHPENGLGIPNTTYRGRASALFFMLQEGMYLPSVYGSPSANEIYSKRAIRENVTAAFPPTFVAHAAQDRFVPVRQSQELVDALERAHVPHVWYNLPGNYDHGFDVWEMSAGGESDLDKEFAAKLWPWLDSLVRADK</sequence>
<keyword evidence="4" id="KW-1185">Reference proteome</keyword>
<evidence type="ECO:0000313" key="4">
    <source>
        <dbReference type="Proteomes" id="UP000247810"/>
    </source>
</evidence>
<dbReference type="PANTHER" id="PTHR48081">
    <property type="entry name" value="AB HYDROLASE SUPERFAMILY PROTEIN C4A8.06C"/>
    <property type="match status" value="1"/>
</dbReference>
<evidence type="ECO:0000313" key="3">
    <source>
        <dbReference type="EMBL" id="PYH88794.1"/>
    </source>
</evidence>
<dbReference type="STRING" id="1448320.A0A319CUG3"/>